<proteinExistence type="predicted"/>
<dbReference type="Proteomes" id="UP001519460">
    <property type="component" value="Unassembled WGS sequence"/>
</dbReference>
<evidence type="ECO:0000313" key="2">
    <source>
        <dbReference type="EMBL" id="KAK7482835.1"/>
    </source>
</evidence>
<feature type="non-terminal residue" evidence="2">
    <location>
        <position position="207"/>
    </location>
</feature>
<evidence type="ECO:0000313" key="3">
    <source>
        <dbReference type="Proteomes" id="UP001519460"/>
    </source>
</evidence>
<keyword evidence="1" id="KW-1133">Transmembrane helix</keyword>
<dbReference type="AlphaFoldDB" id="A0ABD0K7I1"/>
<feature type="non-terminal residue" evidence="2">
    <location>
        <position position="1"/>
    </location>
</feature>
<name>A0ABD0K7I1_9CAEN</name>
<comment type="caution">
    <text evidence="2">The sequence shown here is derived from an EMBL/GenBank/DDBJ whole genome shotgun (WGS) entry which is preliminary data.</text>
</comment>
<dbReference type="EMBL" id="JACVVK020000237">
    <property type="protein sequence ID" value="KAK7482835.1"/>
    <property type="molecule type" value="Genomic_DNA"/>
</dbReference>
<evidence type="ECO:0000256" key="1">
    <source>
        <dbReference type="SAM" id="Phobius"/>
    </source>
</evidence>
<feature type="transmembrane region" description="Helical" evidence="1">
    <location>
        <begin position="173"/>
        <end position="195"/>
    </location>
</feature>
<organism evidence="2 3">
    <name type="scientific">Batillaria attramentaria</name>
    <dbReference type="NCBI Taxonomy" id="370345"/>
    <lineage>
        <taxon>Eukaryota</taxon>
        <taxon>Metazoa</taxon>
        <taxon>Spiralia</taxon>
        <taxon>Lophotrochozoa</taxon>
        <taxon>Mollusca</taxon>
        <taxon>Gastropoda</taxon>
        <taxon>Caenogastropoda</taxon>
        <taxon>Sorbeoconcha</taxon>
        <taxon>Cerithioidea</taxon>
        <taxon>Batillariidae</taxon>
        <taxon>Batillaria</taxon>
    </lineage>
</organism>
<keyword evidence="3" id="KW-1185">Reference proteome</keyword>
<accession>A0ABD0K7I1</accession>
<reference evidence="2 3" key="1">
    <citation type="journal article" date="2023" name="Sci. Data">
        <title>Genome assembly of the Korean intertidal mud-creeper Batillaria attramentaria.</title>
        <authorList>
            <person name="Patra A.K."/>
            <person name="Ho P.T."/>
            <person name="Jun S."/>
            <person name="Lee S.J."/>
            <person name="Kim Y."/>
            <person name="Won Y.J."/>
        </authorList>
    </citation>
    <scope>NUCLEOTIDE SEQUENCE [LARGE SCALE GENOMIC DNA]</scope>
    <source>
        <strain evidence="2">Wonlab-2016</strain>
    </source>
</reference>
<keyword evidence="1" id="KW-0812">Transmembrane</keyword>
<keyword evidence="1" id="KW-0472">Membrane</keyword>
<sequence length="207" mass="23210">NPQGWVGKRGEWESGSSLWRTRILADSLYAIRISEYWTCSLLSLEVYLSLTLLSVYFVASDIECGVPLSPAQTHSLPCRIHDIDRVSAGYQNVHRLNQLSGEFMSDPRNLIQWMTNVEFYYLPAGSRNIEVRLLTKGENSAFEGSPPDVHFEVTALESGPSVHIRVGDSSDGYSPVVIFLATLVTLALTAAVFRWRLSRTTLTRKQT</sequence>
<protein>
    <submittedName>
        <fullName evidence="2">Uncharacterized protein</fullName>
    </submittedName>
</protein>
<gene>
    <name evidence="2" type="ORF">BaRGS_00025868</name>
</gene>